<dbReference type="EMBL" id="VIKR01000002">
    <property type="protein sequence ID" value="TQV75379.1"/>
    <property type="molecule type" value="Genomic_DNA"/>
</dbReference>
<gene>
    <name evidence="4 6" type="primary">pdxJ</name>
    <name evidence="6" type="ORF">FLL45_10640</name>
</gene>
<feature type="active site" description="Proton acceptor" evidence="4">
    <location>
        <position position="74"/>
    </location>
</feature>
<keyword evidence="2 4" id="KW-0808">Transferase</keyword>
<dbReference type="GO" id="GO:0033856">
    <property type="term" value="F:pyridoxine 5'-phosphate synthase activity"/>
    <property type="evidence" value="ECO:0007669"/>
    <property type="project" value="UniProtKB-UniRule"/>
</dbReference>
<dbReference type="InterPro" id="IPR004569">
    <property type="entry name" value="PyrdxlP_synth_PdxJ"/>
</dbReference>
<evidence type="ECO:0000256" key="5">
    <source>
        <dbReference type="NCBIfam" id="TIGR00559"/>
    </source>
</evidence>
<evidence type="ECO:0000256" key="3">
    <source>
        <dbReference type="ARBA" id="ARBA00023096"/>
    </source>
</evidence>
<evidence type="ECO:0000313" key="7">
    <source>
        <dbReference type="Proteomes" id="UP000317839"/>
    </source>
</evidence>
<dbReference type="HAMAP" id="MF_00279">
    <property type="entry name" value="PdxJ"/>
    <property type="match status" value="1"/>
</dbReference>
<accession>A0A545TDT1</accession>
<comment type="subunit">
    <text evidence="4">Homooctamer; tetramer of dimers.</text>
</comment>
<feature type="binding site" evidence="4">
    <location>
        <begin position="13"/>
        <end position="14"/>
    </location>
    <ligand>
        <name>1-deoxy-D-xylulose 5-phosphate</name>
        <dbReference type="ChEBI" id="CHEBI:57792"/>
    </ligand>
</feature>
<feature type="binding site" evidence="4">
    <location>
        <position position="49"/>
    </location>
    <ligand>
        <name>1-deoxy-D-xylulose 5-phosphate</name>
        <dbReference type="ChEBI" id="CHEBI:57792"/>
    </ligand>
</feature>
<evidence type="ECO:0000256" key="1">
    <source>
        <dbReference type="ARBA" id="ARBA00022490"/>
    </source>
</evidence>
<sequence>MSNNPIYLGVNVDHVATIRQARGVNYPQVLQAALVAEQAGADGITIHLREDRRHIQDRDVELIKECINSRLNLEMAVTDEMLQIAKATQPEYVCLVPEKRKEVTTEGGLDVCGNFEKIKAACNELGEQGIKVSLFIDAEPRQIEAAQKAGAPFIEIHTGHYADAENTQVEKEQLQLICDGVRLAKDCGLMVNAGHGLHYHNVSAIAAIPDIYELNIGHAIIAQSVFSGLAKAVSDMKSLMLNARGIS</sequence>
<evidence type="ECO:0000256" key="2">
    <source>
        <dbReference type="ARBA" id="ARBA00022679"/>
    </source>
</evidence>
<dbReference type="SUPFAM" id="SSF63892">
    <property type="entry name" value="Pyridoxine 5'-phosphate synthase"/>
    <property type="match status" value="1"/>
</dbReference>
<dbReference type="GO" id="GO:0008615">
    <property type="term" value="P:pyridoxine biosynthetic process"/>
    <property type="evidence" value="ECO:0007669"/>
    <property type="project" value="UniProtKB-UniRule"/>
</dbReference>
<comment type="function">
    <text evidence="4">Catalyzes the complicated ring closure reaction between the two acyclic compounds 1-deoxy-D-xylulose-5-phosphate (DXP) and 3-amino-2-oxopropyl phosphate (1-amino-acetone-3-phosphate or AAP) to form pyridoxine 5'-phosphate (PNP) and inorganic phosphate.</text>
</comment>
<feature type="binding site" evidence="4">
    <location>
        <position position="11"/>
    </location>
    <ligand>
        <name>3-amino-2-oxopropyl phosphate</name>
        <dbReference type="ChEBI" id="CHEBI:57279"/>
    </ligand>
</feature>
<comment type="caution">
    <text evidence="6">The sequence shown here is derived from an EMBL/GenBank/DDBJ whole genome shotgun (WGS) entry which is preliminary data.</text>
</comment>
<dbReference type="Proteomes" id="UP000317839">
    <property type="component" value="Unassembled WGS sequence"/>
</dbReference>
<dbReference type="NCBIfam" id="NF003625">
    <property type="entry name" value="PRK05265.1-3"/>
    <property type="match status" value="1"/>
</dbReference>
<dbReference type="NCBIfam" id="TIGR00559">
    <property type="entry name" value="pdxJ"/>
    <property type="match status" value="1"/>
</dbReference>
<feature type="active site" description="Proton donor" evidence="4">
    <location>
        <position position="195"/>
    </location>
</feature>
<protein>
    <recommendedName>
        <fullName evidence="4 5">Pyridoxine 5'-phosphate synthase</fullName>
        <shortName evidence="4">PNP synthase</shortName>
        <ecNumber evidence="4 5">2.6.99.2</ecNumber>
    </recommendedName>
</protein>
<dbReference type="PANTHER" id="PTHR30456">
    <property type="entry name" value="PYRIDOXINE 5'-PHOSPHATE SYNTHASE"/>
    <property type="match status" value="1"/>
</dbReference>
<feature type="binding site" evidence="4">
    <location>
        <begin position="217"/>
        <end position="218"/>
    </location>
    <ligand>
        <name>3-amino-2-oxopropyl phosphate</name>
        <dbReference type="ChEBI" id="CHEBI:57279"/>
    </ligand>
</feature>
<feature type="binding site" evidence="4">
    <location>
        <position position="54"/>
    </location>
    <ligand>
        <name>1-deoxy-D-xylulose 5-phosphate</name>
        <dbReference type="ChEBI" id="CHEBI:57792"/>
    </ligand>
</feature>
<dbReference type="InterPro" id="IPR013785">
    <property type="entry name" value="Aldolase_TIM"/>
</dbReference>
<dbReference type="NCBIfam" id="NF003623">
    <property type="entry name" value="PRK05265.1-1"/>
    <property type="match status" value="1"/>
</dbReference>
<dbReference type="PANTHER" id="PTHR30456:SF0">
    <property type="entry name" value="PYRIDOXINE 5'-PHOSPHATE SYNTHASE"/>
    <property type="match status" value="1"/>
</dbReference>
<dbReference type="RefSeq" id="WP_142941994.1">
    <property type="nucleotide sequence ID" value="NZ_VIKR01000002.1"/>
</dbReference>
<feature type="active site" description="Proton acceptor" evidence="4">
    <location>
        <position position="47"/>
    </location>
</feature>
<organism evidence="6 7">
    <name type="scientific">Aliikangiella marina</name>
    <dbReference type="NCBI Taxonomy" id="1712262"/>
    <lineage>
        <taxon>Bacteria</taxon>
        <taxon>Pseudomonadati</taxon>
        <taxon>Pseudomonadota</taxon>
        <taxon>Gammaproteobacteria</taxon>
        <taxon>Oceanospirillales</taxon>
        <taxon>Pleioneaceae</taxon>
        <taxon>Aliikangiella</taxon>
    </lineage>
</organism>
<keyword evidence="1 4" id="KW-0963">Cytoplasm</keyword>
<keyword evidence="3 4" id="KW-0664">Pyridoxine biosynthesis</keyword>
<dbReference type="EC" id="2.6.99.2" evidence="4 5"/>
<comment type="similarity">
    <text evidence="4">Belongs to the PNP synthase family.</text>
</comment>
<feature type="binding site" evidence="4">
    <location>
        <position position="22"/>
    </location>
    <ligand>
        <name>3-amino-2-oxopropyl phosphate</name>
        <dbReference type="ChEBI" id="CHEBI:57279"/>
    </ligand>
</feature>
<reference evidence="6 7" key="1">
    <citation type="submission" date="2019-06" db="EMBL/GenBank/DDBJ databases">
        <title>Draft genome of Aliikangiella marina GYP-15.</title>
        <authorList>
            <person name="Wang G."/>
        </authorList>
    </citation>
    <scope>NUCLEOTIDE SEQUENCE [LARGE SCALE GENOMIC DNA]</scope>
    <source>
        <strain evidence="6 7">GYP-15</strain>
    </source>
</reference>
<dbReference type="OrthoDB" id="9806590at2"/>
<dbReference type="Pfam" id="PF03740">
    <property type="entry name" value="PdxJ"/>
    <property type="match status" value="1"/>
</dbReference>
<feature type="binding site" evidence="4">
    <location>
        <position position="104"/>
    </location>
    <ligand>
        <name>1-deoxy-D-xylulose 5-phosphate</name>
        <dbReference type="ChEBI" id="CHEBI:57792"/>
    </ligand>
</feature>
<comment type="subcellular location">
    <subcellularLocation>
        <location evidence="4">Cytoplasm</location>
    </subcellularLocation>
</comment>
<evidence type="ECO:0000313" key="6">
    <source>
        <dbReference type="EMBL" id="TQV75379.1"/>
    </source>
</evidence>
<feature type="binding site" evidence="4">
    <location>
        <position position="196"/>
    </location>
    <ligand>
        <name>3-amino-2-oxopropyl phosphate</name>
        <dbReference type="ChEBI" id="CHEBI:57279"/>
    </ligand>
</feature>
<dbReference type="Gene3D" id="3.20.20.70">
    <property type="entry name" value="Aldolase class I"/>
    <property type="match status" value="1"/>
</dbReference>
<comment type="pathway">
    <text evidence="4">Cofactor biosynthesis; pyridoxine 5'-phosphate biosynthesis; pyridoxine 5'-phosphate from D-erythrose 4-phosphate: step 5/5.</text>
</comment>
<dbReference type="AlphaFoldDB" id="A0A545TDT1"/>
<dbReference type="InterPro" id="IPR036130">
    <property type="entry name" value="Pyridoxine-5'_phos_synth"/>
</dbReference>
<dbReference type="UniPathway" id="UPA00244">
    <property type="reaction ID" value="UER00313"/>
</dbReference>
<dbReference type="GO" id="GO:0005829">
    <property type="term" value="C:cytosol"/>
    <property type="evidence" value="ECO:0007669"/>
    <property type="project" value="TreeGrafter"/>
</dbReference>
<evidence type="ECO:0000256" key="4">
    <source>
        <dbReference type="HAMAP-Rule" id="MF_00279"/>
    </source>
</evidence>
<proteinExistence type="inferred from homology"/>
<dbReference type="FunFam" id="3.20.20.70:FF:000042">
    <property type="entry name" value="Pyridoxine 5'-phosphate synthase"/>
    <property type="match status" value="1"/>
</dbReference>
<name>A0A545TDT1_9GAMM</name>
<dbReference type="NCBIfam" id="NF003627">
    <property type="entry name" value="PRK05265.1-5"/>
    <property type="match status" value="1"/>
</dbReference>
<feature type="site" description="Transition state stabilizer" evidence="4">
    <location>
        <position position="155"/>
    </location>
</feature>
<dbReference type="CDD" id="cd00003">
    <property type="entry name" value="PNPsynthase"/>
    <property type="match status" value="1"/>
</dbReference>
<keyword evidence="7" id="KW-1185">Reference proteome</keyword>
<comment type="catalytic activity">
    <reaction evidence="4">
        <text>3-amino-2-oxopropyl phosphate + 1-deoxy-D-xylulose 5-phosphate = pyridoxine 5'-phosphate + phosphate + 2 H2O + H(+)</text>
        <dbReference type="Rhea" id="RHEA:15265"/>
        <dbReference type="ChEBI" id="CHEBI:15377"/>
        <dbReference type="ChEBI" id="CHEBI:15378"/>
        <dbReference type="ChEBI" id="CHEBI:43474"/>
        <dbReference type="ChEBI" id="CHEBI:57279"/>
        <dbReference type="ChEBI" id="CHEBI:57792"/>
        <dbReference type="ChEBI" id="CHEBI:58589"/>
        <dbReference type="EC" id="2.6.99.2"/>
    </reaction>
</comment>